<proteinExistence type="predicted"/>
<keyword evidence="3" id="KW-1185">Reference proteome</keyword>
<evidence type="ECO:0000259" key="1">
    <source>
        <dbReference type="Pfam" id="PF07045"/>
    </source>
</evidence>
<evidence type="ECO:0000313" key="2">
    <source>
        <dbReference type="EMBL" id="TCL00540.1"/>
    </source>
</evidence>
<dbReference type="AlphaFoldDB" id="A0A4R1N2C7"/>
<dbReference type="InterPro" id="IPR010753">
    <property type="entry name" value="DUF1330"/>
</dbReference>
<dbReference type="RefSeq" id="WP_132861309.1">
    <property type="nucleotide sequence ID" value="NZ_SMGR01000003.1"/>
</dbReference>
<dbReference type="SUPFAM" id="SSF54909">
    <property type="entry name" value="Dimeric alpha+beta barrel"/>
    <property type="match status" value="1"/>
</dbReference>
<name>A0A4R1N2C7_9RHOB</name>
<dbReference type="Gene3D" id="3.30.70.100">
    <property type="match status" value="1"/>
</dbReference>
<accession>A0A4R1N2C7</accession>
<protein>
    <submittedName>
        <fullName evidence="2">Uncharacterized protein (DUF1330 family)</fullName>
    </submittedName>
</protein>
<dbReference type="EMBL" id="SMGR01000003">
    <property type="protein sequence ID" value="TCL00540.1"/>
    <property type="molecule type" value="Genomic_DNA"/>
</dbReference>
<organism evidence="2 3">
    <name type="scientific">Shimia isoporae</name>
    <dbReference type="NCBI Taxonomy" id="647720"/>
    <lineage>
        <taxon>Bacteria</taxon>
        <taxon>Pseudomonadati</taxon>
        <taxon>Pseudomonadota</taxon>
        <taxon>Alphaproteobacteria</taxon>
        <taxon>Rhodobacterales</taxon>
        <taxon>Roseobacteraceae</taxon>
    </lineage>
</organism>
<dbReference type="InterPro" id="IPR011008">
    <property type="entry name" value="Dimeric_a/b-barrel"/>
</dbReference>
<sequence length="100" mass="10950">MTYYSILAVTPTNDDWVADYIGPANKLVAHYGGKYIARTSSHEQVEGADTPAALRILIAWPSRQAALDFMADPEYAPHLAARTAGSESFHWLVEGKDDLA</sequence>
<dbReference type="Pfam" id="PF07045">
    <property type="entry name" value="DUF1330"/>
    <property type="match status" value="1"/>
</dbReference>
<evidence type="ECO:0000313" key="3">
    <source>
        <dbReference type="Proteomes" id="UP000295673"/>
    </source>
</evidence>
<dbReference type="Proteomes" id="UP000295673">
    <property type="component" value="Unassembled WGS sequence"/>
</dbReference>
<gene>
    <name evidence="2" type="ORF">BXY66_3183</name>
</gene>
<comment type="caution">
    <text evidence="2">The sequence shown here is derived from an EMBL/GenBank/DDBJ whole genome shotgun (WGS) entry which is preliminary data.</text>
</comment>
<reference evidence="2 3" key="1">
    <citation type="submission" date="2019-03" db="EMBL/GenBank/DDBJ databases">
        <title>Genomic Encyclopedia of Archaeal and Bacterial Type Strains, Phase II (KMG-II): from individual species to whole genera.</title>
        <authorList>
            <person name="Goeker M."/>
        </authorList>
    </citation>
    <scope>NUCLEOTIDE SEQUENCE [LARGE SCALE GENOMIC DNA]</scope>
    <source>
        <strain evidence="2 3">DSM 26433</strain>
    </source>
</reference>
<dbReference type="OrthoDB" id="9806380at2"/>
<feature type="domain" description="DUF1330" evidence="1">
    <location>
        <begin position="3"/>
        <end position="95"/>
    </location>
</feature>